<reference evidence="2 3" key="1">
    <citation type="journal article" date="2015" name="Genome Announc.">
        <title>Expanding the biotechnology potential of lactobacilli through comparative genomics of 213 strains and associated genera.</title>
        <authorList>
            <person name="Sun Z."/>
            <person name="Harris H.M."/>
            <person name="McCann A."/>
            <person name="Guo C."/>
            <person name="Argimon S."/>
            <person name="Zhang W."/>
            <person name="Yang X."/>
            <person name="Jeffery I.B."/>
            <person name="Cooney J.C."/>
            <person name="Kagawa T.F."/>
            <person name="Liu W."/>
            <person name="Song Y."/>
            <person name="Salvetti E."/>
            <person name="Wrobel A."/>
            <person name="Rasinkangas P."/>
            <person name="Parkhill J."/>
            <person name="Rea M.C."/>
            <person name="O'Sullivan O."/>
            <person name="Ritari J."/>
            <person name="Douillard F.P."/>
            <person name="Paul Ross R."/>
            <person name="Yang R."/>
            <person name="Briner A.E."/>
            <person name="Felis G.E."/>
            <person name="de Vos W.M."/>
            <person name="Barrangou R."/>
            <person name="Klaenhammer T.R."/>
            <person name="Caufield P.W."/>
            <person name="Cui Y."/>
            <person name="Zhang H."/>
            <person name="O'Toole P.W."/>
        </authorList>
    </citation>
    <scope>NUCLEOTIDE SEQUENCE [LARGE SCALE GENOMIC DNA]</scope>
    <source>
        <strain evidence="2 3">DSM 13238</strain>
    </source>
</reference>
<feature type="region of interest" description="Disordered" evidence="1">
    <location>
        <begin position="1"/>
        <end position="22"/>
    </location>
</feature>
<evidence type="ECO:0000313" key="3">
    <source>
        <dbReference type="Proteomes" id="UP000051908"/>
    </source>
</evidence>
<dbReference type="RefSeq" id="WP_051564175.1">
    <property type="nucleotide sequence ID" value="NZ_AZES01000011.1"/>
</dbReference>
<dbReference type="InterPro" id="IPR035528">
    <property type="entry name" value="DUF5388"/>
</dbReference>
<dbReference type="Pfam" id="PF17363">
    <property type="entry name" value="DUF5388"/>
    <property type="match status" value="1"/>
</dbReference>
<evidence type="ECO:0000313" key="2">
    <source>
        <dbReference type="EMBL" id="KRL32447.1"/>
    </source>
</evidence>
<dbReference type="AlphaFoldDB" id="A0A0R1PJW2"/>
<organism evidence="2 3">
    <name type="scientific">Companilactobacillus paralimentarius DSM 13238 = JCM 10415</name>
    <dbReference type="NCBI Taxonomy" id="1122151"/>
    <lineage>
        <taxon>Bacteria</taxon>
        <taxon>Bacillati</taxon>
        <taxon>Bacillota</taxon>
        <taxon>Bacilli</taxon>
        <taxon>Lactobacillales</taxon>
        <taxon>Lactobacillaceae</taxon>
        <taxon>Companilactobacillus</taxon>
    </lineage>
</organism>
<sequence length="110" mass="12749">MGMLRHDDKKISKPKKSTLERGTKVVVENQVKRKDVVDMPDSGVTFPVNVRVDNHIRNKISALLNLGMAKSQKELVKQLVENEIDRLPESDKSRFDRMFEILEEKDNMKN</sequence>
<dbReference type="PATRIC" id="fig|1122151.5.peg.478"/>
<proteinExistence type="predicted"/>
<name>A0A0R1PJW2_9LACO</name>
<keyword evidence="3" id="KW-1185">Reference proteome</keyword>
<protein>
    <submittedName>
        <fullName evidence="2">Uncharacterized protein</fullName>
    </submittedName>
</protein>
<dbReference type="Proteomes" id="UP000051908">
    <property type="component" value="Unassembled WGS sequence"/>
</dbReference>
<dbReference type="GeneID" id="96666809"/>
<accession>A0A0R1PJW2</accession>
<evidence type="ECO:0000256" key="1">
    <source>
        <dbReference type="SAM" id="MobiDB-lite"/>
    </source>
</evidence>
<dbReference type="EMBL" id="AZES01000011">
    <property type="protein sequence ID" value="KRL32447.1"/>
    <property type="molecule type" value="Genomic_DNA"/>
</dbReference>
<gene>
    <name evidence="2" type="ORF">FD33_GL000461</name>
</gene>
<comment type="caution">
    <text evidence="2">The sequence shown here is derived from an EMBL/GenBank/DDBJ whole genome shotgun (WGS) entry which is preliminary data.</text>
</comment>